<gene>
    <name evidence="2" type="ORF">FA15DRAFT_445739</name>
</gene>
<evidence type="ECO:0000313" key="3">
    <source>
        <dbReference type="Proteomes" id="UP000307440"/>
    </source>
</evidence>
<evidence type="ECO:0000256" key="1">
    <source>
        <dbReference type="SAM" id="SignalP"/>
    </source>
</evidence>
<organism evidence="2 3">
    <name type="scientific">Coprinopsis marcescibilis</name>
    <name type="common">Agaric fungus</name>
    <name type="synonym">Psathyrella marcescibilis</name>
    <dbReference type="NCBI Taxonomy" id="230819"/>
    <lineage>
        <taxon>Eukaryota</taxon>
        <taxon>Fungi</taxon>
        <taxon>Dikarya</taxon>
        <taxon>Basidiomycota</taxon>
        <taxon>Agaricomycotina</taxon>
        <taxon>Agaricomycetes</taxon>
        <taxon>Agaricomycetidae</taxon>
        <taxon>Agaricales</taxon>
        <taxon>Agaricineae</taxon>
        <taxon>Psathyrellaceae</taxon>
        <taxon>Coprinopsis</taxon>
    </lineage>
</organism>
<proteinExistence type="predicted"/>
<protein>
    <recommendedName>
        <fullName evidence="4">Secreted protein</fullName>
    </recommendedName>
</protein>
<sequence length="92" mass="10581">MKWQALVHFLLLLHTRSATLPAAFKPPHQNILRLHPTTSCQHSNRRPYELGEFPTLTYILLDSYAWPKEAGRDSLGYSSCVPTLPSMRFTRT</sequence>
<evidence type="ECO:0000313" key="2">
    <source>
        <dbReference type="EMBL" id="TFK23786.1"/>
    </source>
</evidence>
<dbReference type="AlphaFoldDB" id="A0A5C3KTM6"/>
<dbReference type="EMBL" id="ML210212">
    <property type="protein sequence ID" value="TFK23786.1"/>
    <property type="molecule type" value="Genomic_DNA"/>
</dbReference>
<name>A0A5C3KTM6_COPMA</name>
<dbReference type="Proteomes" id="UP000307440">
    <property type="component" value="Unassembled WGS sequence"/>
</dbReference>
<feature type="chain" id="PRO_5022777596" description="Secreted protein" evidence="1">
    <location>
        <begin position="19"/>
        <end position="92"/>
    </location>
</feature>
<evidence type="ECO:0008006" key="4">
    <source>
        <dbReference type="Google" id="ProtNLM"/>
    </source>
</evidence>
<reference evidence="2 3" key="1">
    <citation type="journal article" date="2019" name="Nat. Ecol. Evol.">
        <title>Megaphylogeny resolves global patterns of mushroom evolution.</title>
        <authorList>
            <person name="Varga T."/>
            <person name="Krizsan K."/>
            <person name="Foldi C."/>
            <person name="Dima B."/>
            <person name="Sanchez-Garcia M."/>
            <person name="Sanchez-Ramirez S."/>
            <person name="Szollosi G.J."/>
            <person name="Szarkandi J.G."/>
            <person name="Papp V."/>
            <person name="Albert L."/>
            <person name="Andreopoulos W."/>
            <person name="Angelini C."/>
            <person name="Antonin V."/>
            <person name="Barry K.W."/>
            <person name="Bougher N.L."/>
            <person name="Buchanan P."/>
            <person name="Buyck B."/>
            <person name="Bense V."/>
            <person name="Catcheside P."/>
            <person name="Chovatia M."/>
            <person name="Cooper J."/>
            <person name="Damon W."/>
            <person name="Desjardin D."/>
            <person name="Finy P."/>
            <person name="Geml J."/>
            <person name="Haridas S."/>
            <person name="Hughes K."/>
            <person name="Justo A."/>
            <person name="Karasinski D."/>
            <person name="Kautmanova I."/>
            <person name="Kiss B."/>
            <person name="Kocsube S."/>
            <person name="Kotiranta H."/>
            <person name="LaButti K.M."/>
            <person name="Lechner B.E."/>
            <person name="Liimatainen K."/>
            <person name="Lipzen A."/>
            <person name="Lukacs Z."/>
            <person name="Mihaltcheva S."/>
            <person name="Morgado L.N."/>
            <person name="Niskanen T."/>
            <person name="Noordeloos M.E."/>
            <person name="Ohm R.A."/>
            <person name="Ortiz-Santana B."/>
            <person name="Ovrebo C."/>
            <person name="Racz N."/>
            <person name="Riley R."/>
            <person name="Savchenko A."/>
            <person name="Shiryaev A."/>
            <person name="Soop K."/>
            <person name="Spirin V."/>
            <person name="Szebenyi C."/>
            <person name="Tomsovsky M."/>
            <person name="Tulloss R.E."/>
            <person name="Uehling J."/>
            <person name="Grigoriev I.V."/>
            <person name="Vagvolgyi C."/>
            <person name="Papp T."/>
            <person name="Martin F.M."/>
            <person name="Miettinen O."/>
            <person name="Hibbett D.S."/>
            <person name="Nagy L.G."/>
        </authorList>
    </citation>
    <scope>NUCLEOTIDE SEQUENCE [LARGE SCALE GENOMIC DNA]</scope>
    <source>
        <strain evidence="2 3">CBS 121175</strain>
    </source>
</reference>
<feature type="signal peptide" evidence="1">
    <location>
        <begin position="1"/>
        <end position="18"/>
    </location>
</feature>
<keyword evidence="1" id="KW-0732">Signal</keyword>
<keyword evidence="3" id="KW-1185">Reference proteome</keyword>
<accession>A0A5C3KTM6</accession>